<keyword evidence="2" id="KW-1185">Reference proteome</keyword>
<comment type="caution">
    <text evidence="1">The sequence shown here is derived from an EMBL/GenBank/DDBJ whole genome shotgun (WGS) entry which is preliminary data.</text>
</comment>
<accession>A0A4Y2AFX5</accession>
<gene>
    <name evidence="1" type="ORF">AVEN_63046_1</name>
</gene>
<evidence type="ECO:0000313" key="1">
    <source>
        <dbReference type="EMBL" id="GBL78146.1"/>
    </source>
</evidence>
<name>A0A4Y2AFX5_ARAVE</name>
<dbReference type="Proteomes" id="UP000499080">
    <property type="component" value="Unassembled WGS sequence"/>
</dbReference>
<dbReference type="OrthoDB" id="2438421at2759"/>
<dbReference type="EMBL" id="BGPR01156213">
    <property type="protein sequence ID" value="GBL78146.1"/>
    <property type="molecule type" value="Genomic_DNA"/>
</dbReference>
<sequence>MVKTEQCDKSFVIMKDTSDIHLKSKHPDTIVKYTEDHCVESLDEARPSNISKKRRGSVKEFIGRSHFYEDMSIRIKYLDKLFAQMIAINMESLRMEEHEGLKHFVYG</sequence>
<reference evidence="1 2" key="1">
    <citation type="journal article" date="2019" name="Sci. Rep.">
        <title>Orb-weaving spider Araneus ventricosus genome elucidates the spidroin gene catalogue.</title>
        <authorList>
            <person name="Kono N."/>
            <person name="Nakamura H."/>
            <person name="Ohtoshi R."/>
            <person name="Moran D.A.P."/>
            <person name="Shinohara A."/>
            <person name="Yoshida Y."/>
            <person name="Fujiwara M."/>
            <person name="Mori M."/>
            <person name="Tomita M."/>
            <person name="Arakawa K."/>
        </authorList>
    </citation>
    <scope>NUCLEOTIDE SEQUENCE [LARGE SCALE GENOMIC DNA]</scope>
</reference>
<dbReference type="AlphaFoldDB" id="A0A4Y2AFX5"/>
<organism evidence="1 2">
    <name type="scientific">Araneus ventricosus</name>
    <name type="common">Orbweaver spider</name>
    <name type="synonym">Epeira ventricosa</name>
    <dbReference type="NCBI Taxonomy" id="182803"/>
    <lineage>
        <taxon>Eukaryota</taxon>
        <taxon>Metazoa</taxon>
        <taxon>Ecdysozoa</taxon>
        <taxon>Arthropoda</taxon>
        <taxon>Chelicerata</taxon>
        <taxon>Arachnida</taxon>
        <taxon>Araneae</taxon>
        <taxon>Araneomorphae</taxon>
        <taxon>Entelegynae</taxon>
        <taxon>Araneoidea</taxon>
        <taxon>Araneidae</taxon>
        <taxon>Araneus</taxon>
    </lineage>
</organism>
<proteinExistence type="predicted"/>
<protein>
    <submittedName>
        <fullName evidence="1">Uncharacterized protein</fullName>
    </submittedName>
</protein>
<evidence type="ECO:0000313" key="2">
    <source>
        <dbReference type="Proteomes" id="UP000499080"/>
    </source>
</evidence>